<feature type="chain" id="PRO_5021443510" description="Endonuclease" evidence="7">
    <location>
        <begin position="22"/>
        <end position="287"/>
    </location>
</feature>
<dbReference type="GO" id="GO:0046872">
    <property type="term" value="F:metal ion binding"/>
    <property type="evidence" value="ECO:0007669"/>
    <property type="project" value="UniProtKB-KW"/>
</dbReference>
<evidence type="ECO:0000313" key="8">
    <source>
        <dbReference type="EMBL" id="TFU03750.1"/>
    </source>
</evidence>
<dbReference type="PANTHER" id="PTHR33146:SF26">
    <property type="entry name" value="ENDONUCLEASE 4"/>
    <property type="match status" value="1"/>
</dbReference>
<dbReference type="Pfam" id="PF02265">
    <property type="entry name" value="S1-P1_nuclease"/>
    <property type="match status" value="1"/>
</dbReference>
<evidence type="ECO:0000256" key="7">
    <source>
        <dbReference type="SAM" id="SignalP"/>
    </source>
</evidence>
<evidence type="ECO:0000256" key="5">
    <source>
        <dbReference type="ARBA" id="ARBA00023157"/>
    </source>
</evidence>
<evidence type="ECO:0000256" key="3">
    <source>
        <dbReference type="ARBA" id="ARBA00022759"/>
    </source>
</evidence>
<dbReference type="PANTHER" id="PTHR33146">
    <property type="entry name" value="ENDONUCLEASE 4"/>
    <property type="match status" value="1"/>
</dbReference>
<gene>
    <name evidence="8" type="ORF">EUV02_11450</name>
</gene>
<organism evidence="8 9">
    <name type="scientific">Glacieibacterium arshaanense</name>
    <dbReference type="NCBI Taxonomy" id="2511025"/>
    <lineage>
        <taxon>Bacteria</taxon>
        <taxon>Pseudomonadati</taxon>
        <taxon>Pseudomonadota</taxon>
        <taxon>Alphaproteobacteria</taxon>
        <taxon>Sphingomonadales</taxon>
        <taxon>Sphingosinicellaceae</taxon>
        <taxon>Glacieibacterium</taxon>
    </lineage>
</organism>
<evidence type="ECO:0000256" key="6">
    <source>
        <dbReference type="ARBA" id="ARBA00023180"/>
    </source>
</evidence>
<keyword evidence="9" id="KW-1185">Reference proteome</keyword>
<name>A0A4Y9EPV4_9SPHN</name>
<dbReference type="OrthoDB" id="267579at2"/>
<dbReference type="InterPro" id="IPR003154">
    <property type="entry name" value="S1/P1nuclease"/>
</dbReference>
<dbReference type="InterPro" id="IPR008947">
    <property type="entry name" value="PLipase_C/P1_nuclease_dom_sf"/>
</dbReference>
<evidence type="ECO:0000313" key="9">
    <source>
        <dbReference type="Proteomes" id="UP000297737"/>
    </source>
</evidence>
<dbReference type="AlphaFoldDB" id="A0A4Y9EPV4"/>
<keyword evidence="6" id="KW-0325">Glycoprotein</keyword>
<sequence length="287" mass="31199">MKRLATLLALVAVLSAAPASAWGDYAHRLTGRIADNELTPAARAELARLLAQNAQLGTPDCPIRSLADAASWPDCVRGLGDRYAYAAKWHYQNIPRCQPFDITSGCAGGNCLTVQLDRQIAVLADRQQSPRKRLEALGFVAHLVGDLHQPLHVSDSGDRGGNDVKVRYGYDPDAPLNLHRIWDRELTERALTAPPVVTPQAINAAQRMRWQQGSIADWVQASWALSSTMVYGKLPALAGACSTPPARPVVVEDGYYRANETLIRAQVERAGVRLGVVLNQALGQKPE</sequence>
<dbReference type="GO" id="GO:0006308">
    <property type="term" value="P:DNA catabolic process"/>
    <property type="evidence" value="ECO:0007669"/>
    <property type="project" value="InterPro"/>
</dbReference>
<accession>A0A4Y9EPV4</accession>
<keyword evidence="4" id="KW-0378">Hydrolase</keyword>
<keyword evidence="1" id="KW-0540">Nuclease</keyword>
<feature type="signal peptide" evidence="7">
    <location>
        <begin position="1"/>
        <end position="21"/>
    </location>
</feature>
<comment type="caution">
    <text evidence="8">The sequence shown here is derived from an EMBL/GenBank/DDBJ whole genome shotgun (WGS) entry which is preliminary data.</text>
</comment>
<dbReference type="GO" id="GO:0003676">
    <property type="term" value="F:nucleic acid binding"/>
    <property type="evidence" value="ECO:0007669"/>
    <property type="project" value="InterPro"/>
</dbReference>
<evidence type="ECO:0000256" key="1">
    <source>
        <dbReference type="ARBA" id="ARBA00022722"/>
    </source>
</evidence>
<dbReference type="RefSeq" id="WP_135246342.1">
    <property type="nucleotide sequence ID" value="NZ_SIHO01000002.1"/>
</dbReference>
<evidence type="ECO:0000256" key="2">
    <source>
        <dbReference type="ARBA" id="ARBA00022723"/>
    </source>
</evidence>
<keyword evidence="3" id="KW-0255">Endonuclease</keyword>
<protein>
    <recommendedName>
        <fullName evidence="10">Endonuclease</fullName>
    </recommendedName>
</protein>
<evidence type="ECO:0000256" key="4">
    <source>
        <dbReference type="ARBA" id="ARBA00022801"/>
    </source>
</evidence>
<reference evidence="8 9" key="1">
    <citation type="submission" date="2019-02" db="EMBL/GenBank/DDBJ databases">
        <title>Polymorphobacter sp. isolated from the lake at the Tibet of China.</title>
        <authorList>
            <person name="Li A."/>
        </authorList>
    </citation>
    <scope>NUCLEOTIDE SEQUENCE [LARGE SCALE GENOMIC DNA]</scope>
    <source>
        <strain evidence="8 9">DJ1R-1</strain>
    </source>
</reference>
<dbReference type="GO" id="GO:0004519">
    <property type="term" value="F:endonuclease activity"/>
    <property type="evidence" value="ECO:0007669"/>
    <property type="project" value="UniProtKB-KW"/>
</dbReference>
<evidence type="ECO:0008006" key="10">
    <source>
        <dbReference type="Google" id="ProtNLM"/>
    </source>
</evidence>
<dbReference type="CDD" id="cd11010">
    <property type="entry name" value="S1-P1_nuclease"/>
    <property type="match status" value="1"/>
</dbReference>
<dbReference type="EMBL" id="SIHO01000002">
    <property type="protein sequence ID" value="TFU03750.1"/>
    <property type="molecule type" value="Genomic_DNA"/>
</dbReference>
<dbReference type="Gene3D" id="1.10.575.10">
    <property type="entry name" value="P1 Nuclease"/>
    <property type="match status" value="1"/>
</dbReference>
<keyword evidence="7" id="KW-0732">Signal</keyword>
<proteinExistence type="predicted"/>
<dbReference type="GO" id="GO:0016788">
    <property type="term" value="F:hydrolase activity, acting on ester bonds"/>
    <property type="evidence" value="ECO:0007669"/>
    <property type="project" value="InterPro"/>
</dbReference>
<keyword evidence="5" id="KW-1015">Disulfide bond</keyword>
<dbReference type="SUPFAM" id="SSF48537">
    <property type="entry name" value="Phospholipase C/P1 nuclease"/>
    <property type="match status" value="1"/>
</dbReference>
<dbReference type="Proteomes" id="UP000297737">
    <property type="component" value="Unassembled WGS sequence"/>
</dbReference>
<keyword evidence="2" id="KW-0479">Metal-binding</keyword>